<protein>
    <recommendedName>
        <fullName evidence="3">F5/8 type C domain-containing protein</fullName>
    </recommendedName>
</protein>
<evidence type="ECO:0000256" key="1">
    <source>
        <dbReference type="SAM" id="MobiDB-lite"/>
    </source>
</evidence>
<organism evidence="2">
    <name type="scientific">Haptolina brevifila</name>
    <dbReference type="NCBI Taxonomy" id="156173"/>
    <lineage>
        <taxon>Eukaryota</taxon>
        <taxon>Haptista</taxon>
        <taxon>Haptophyta</taxon>
        <taxon>Prymnesiophyceae</taxon>
        <taxon>Prymnesiales</taxon>
        <taxon>Prymnesiaceae</taxon>
        <taxon>Haptolina</taxon>
    </lineage>
</organism>
<dbReference type="EMBL" id="HBGU01074368">
    <property type="protein sequence ID" value="CAD9538200.1"/>
    <property type="molecule type" value="Transcribed_RNA"/>
</dbReference>
<accession>A0A7S2J593</accession>
<dbReference type="SUPFAM" id="SSF49785">
    <property type="entry name" value="Galactose-binding domain-like"/>
    <property type="match status" value="1"/>
</dbReference>
<evidence type="ECO:0000313" key="2">
    <source>
        <dbReference type="EMBL" id="CAD9538200.1"/>
    </source>
</evidence>
<dbReference type="Gene3D" id="2.60.120.260">
    <property type="entry name" value="Galactose-binding domain-like"/>
    <property type="match status" value="1"/>
</dbReference>
<feature type="compositionally biased region" description="Acidic residues" evidence="1">
    <location>
        <begin position="462"/>
        <end position="473"/>
    </location>
</feature>
<dbReference type="AlphaFoldDB" id="A0A7S2J593"/>
<evidence type="ECO:0008006" key="3">
    <source>
        <dbReference type="Google" id="ProtNLM"/>
    </source>
</evidence>
<reference evidence="2" key="1">
    <citation type="submission" date="2021-01" db="EMBL/GenBank/DDBJ databases">
        <authorList>
            <person name="Corre E."/>
            <person name="Pelletier E."/>
            <person name="Niang G."/>
            <person name="Scheremetjew M."/>
            <person name="Finn R."/>
            <person name="Kale V."/>
            <person name="Holt S."/>
            <person name="Cochrane G."/>
            <person name="Meng A."/>
            <person name="Brown T."/>
            <person name="Cohen L."/>
        </authorList>
    </citation>
    <scope>NUCLEOTIDE SEQUENCE</scope>
    <source>
        <strain evidence="2">UTEX LB 985</strain>
    </source>
</reference>
<feature type="region of interest" description="Disordered" evidence="1">
    <location>
        <begin position="448"/>
        <end position="473"/>
    </location>
</feature>
<name>A0A7S2J593_9EUKA</name>
<dbReference type="InterPro" id="IPR008979">
    <property type="entry name" value="Galactose-bd-like_sf"/>
</dbReference>
<gene>
    <name evidence="2" type="ORF">CBRE1094_LOCUS40513</name>
</gene>
<sequence>MRYIVGSWASHDEMDWARENCPNKARDKIGETTHGMVAYRKHNADGADIHGPSPGKNYYGGPVTMEAMHRIGGVCGNISKFGVFMANAHGIPALQCAQTGKHACFLWQNKPGTWRLSNDVFGWGNVGRWNGIQLPFCGHPNAAHFRESAGFHVVMMEKAQTRDYRAFCRAERLRTLASVAPIEKRGDLLAEACEACPFNMDVWADRAQYLSDARNSGHAVNDDAWVAKVKESMKDEWLHVRKNVATCKPVIEQDGDKGVQRVVSGGGFWGTGAESSWLEIDLQEPCRIEAFNIVWWGISVASTLSVLVSDGSGDYVAVKTLDNALDHPMAGQYNGSTLFEGWDQITRKIKVTLDGGRTDPWGKGKLFGIRSIQAMGISTIDISDEPASEVMKLAASFRLDKERLDTETSENAAADASDRLKDHAPSNKTVLALTIDYIHELIEKNASAEAEERTKEWHCQPLEDEGDDENCDL</sequence>
<proteinExistence type="predicted"/>